<dbReference type="GO" id="GO:0043190">
    <property type="term" value="C:ATP-binding cassette (ABC) transporter complex"/>
    <property type="evidence" value="ECO:0007669"/>
    <property type="project" value="InterPro"/>
</dbReference>
<dbReference type="AlphaFoldDB" id="A0A0M8QG69"/>
<dbReference type="SUPFAM" id="SSF50331">
    <property type="entry name" value="MOP-like"/>
    <property type="match status" value="1"/>
</dbReference>
<dbReference type="PROSITE" id="PS50893">
    <property type="entry name" value="ABC_TRANSPORTER_2"/>
    <property type="match status" value="1"/>
</dbReference>
<evidence type="ECO:0000313" key="10">
    <source>
        <dbReference type="Proteomes" id="UP000037773"/>
    </source>
</evidence>
<dbReference type="NCBIfam" id="TIGR01187">
    <property type="entry name" value="potA"/>
    <property type="match status" value="1"/>
</dbReference>
<dbReference type="InterPro" id="IPR050093">
    <property type="entry name" value="ABC_SmlMolc_Importer"/>
</dbReference>
<comment type="function">
    <text evidence="7">Part of the ABC transporter complex PotABCD involved in spermidine/putrescine import. Responsible for energy coupling to the transport system.</text>
</comment>
<keyword evidence="10" id="KW-1185">Reference proteome</keyword>
<dbReference type="GO" id="GO:0015594">
    <property type="term" value="F:ABC-type putrescine transporter activity"/>
    <property type="evidence" value="ECO:0007669"/>
    <property type="project" value="InterPro"/>
</dbReference>
<dbReference type="Gene3D" id="2.40.50.100">
    <property type="match status" value="1"/>
</dbReference>
<proteinExistence type="inferred from homology"/>
<accession>A0A0M8QG69</accession>
<organism evidence="9 10">
    <name type="scientific">Streptomyces caelestis</name>
    <dbReference type="NCBI Taxonomy" id="36816"/>
    <lineage>
        <taxon>Bacteria</taxon>
        <taxon>Bacillati</taxon>
        <taxon>Actinomycetota</taxon>
        <taxon>Actinomycetes</taxon>
        <taxon>Kitasatosporales</taxon>
        <taxon>Streptomycetaceae</taxon>
        <taxon>Streptomyces</taxon>
    </lineage>
</organism>
<evidence type="ECO:0000256" key="5">
    <source>
        <dbReference type="ARBA" id="ARBA00022967"/>
    </source>
</evidence>
<keyword evidence="6 7" id="KW-0472">Membrane</keyword>
<gene>
    <name evidence="7" type="primary">potA</name>
    <name evidence="9" type="ORF">ADK41_26430</name>
</gene>
<evidence type="ECO:0000256" key="1">
    <source>
        <dbReference type="ARBA" id="ARBA00022448"/>
    </source>
</evidence>
<evidence type="ECO:0000256" key="6">
    <source>
        <dbReference type="ARBA" id="ARBA00023136"/>
    </source>
</evidence>
<evidence type="ECO:0000256" key="7">
    <source>
        <dbReference type="RuleBase" id="RU364083"/>
    </source>
</evidence>
<dbReference type="FunFam" id="3.40.50.300:FF:000133">
    <property type="entry name" value="Spermidine/putrescine import ATP-binding protein PotA"/>
    <property type="match status" value="1"/>
</dbReference>
<dbReference type="GO" id="GO:0005524">
    <property type="term" value="F:ATP binding"/>
    <property type="evidence" value="ECO:0007669"/>
    <property type="project" value="UniProtKB-KW"/>
</dbReference>
<keyword evidence="2 7" id="KW-1003">Cell membrane</keyword>
<dbReference type="Gene3D" id="3.40.50.300">
    <property type="entry name" value="P-loop containing nucleotide triphosphate hydrolases"/>
    <property type="match status" value="1"/>
</dbReference>
<comment type="similarity">
    <text evidence="7">Belongs to the ABC transporter superfamily. Spermidine/putrescine importer (TC 3.A.1.11.1) family.</text>
</comment>
<protein>
    <recommendedName>
        <fullName evidence="7">Spermidine/putrescine import ATP-binding protein PotA</fullName>
        <ecNumber evidence="7">7.6.2.11</ecNumber>
    </recommendedName>
</protein>
<name>A0A0M8QG69_9ACTN</name>
<reference evidence="9 10" key="1">
    <citation type="submission" date="2015-07" db="EMBL/GenBank/DDBJ databases">
        <authorList>
            <person name="Noorani M."/>
        </authorList>
    </citation>
    <scope>NUCLEOTIDE SEQUENCE [LARGE SCALE GENOMIC DNA]</scope>
    <source>
        <strain evidence="9 10">NRRL B-24567</strain>
    </source>
</reference>
<comment type="subunit">
    <text evidence="7">The complex is composed of two ATP-binding proteins (PotA), two transmembrane proteins (PotB and PotC) and a solute-binding protein (PotD).</text>
</comment>
<feature type="domain" description="ABC transporter" evidence="8">
    <location>
        <begin position="17"/>
        <end position="245"/>
    </location>
</feature>
<dbReference type="Pfam" id="PF08402">
    <property type="entry name" value="TOBE_2"/>
    <property type="match status" value="1"/>
</dbReference>
<evidence type="ECO:0000256" key="4">
    <source>
        <dbReference type="ARBA" id="ARBA00022840"/>
    </source>
</evidence>
<dbReference type="InterPro" id="IPR017879">
    <property type="entry name" value="PotA_ATP-bd"/>
</dbReference>
<dbReference type="EMBL" id="LGCN01000218">
    <property type="protein sequence ID" value="KOT34362.1"/>
    <property type="molecule type" value="Genomic_DNA"/>
</dbReference>
<dbReference type="InterPro" id="IPR005893">
    <property type="entry name" value="PotA-like"/>
</dbReference>
<evidence type="ECO:0000256" key="3">
    <source>
        <dbReference type="ARBA" id="ARBA00022741"/>
    </source>
</evidence>
<evidence type="ECO:0000256" key="2">
    <source>
        <dbReference type="ARBA" id="ARBA00022475"/>
    </source>
</evidence>
<keyword evidence="4 7" id="KW-0067">ATP-binding</keyword>
<dbReference type="GO" id="GO:0016887">
    <property type="term" value="F:ATP hydrolysis activity"/>
    <property type="evidence" value="ECO:0007669"/>
    <property type="project" value="InterPro"/>
</dbReference>
<dbReference type="InterPro" id="IPR017871">
    <property type="entry name" value="ABC_transporter-like_CS"/>
</dbReference>
<keyword evidence="3 7" id="KW-0547">Nucleotide-binding</keyword>
<dbReference type="PROSITE" id="PS00211">
    <property type="entry name" value="ABC_TRANSPORTER_1"/>
    <property type="match status" value="1"/>
</dbReference>
<dbReference type="SUPFAM" id="SSF52540">
    <property type="entry name" value="P-loop containing nucleoside triphosphate hydrolases"/>
    <property type="match status" value="1"/>
</dbReference>
<dbReference type="PANTHER" id="PTHR42781:SF4">
    <property type="entry name" value="SPERMIDINE_PUTRESCINE IMPORT ATP-BINDING PROTEIN POTA"/>
    <property type="match status" value="1"/>
</dbReference>
<dbReference type="SMART" id="SM00382">
    <property type="entry name" value="AAA"/>
    <property type="match status" value="1"/>
</dbReference>
<dbReference type="Proteomes" id="UP000037773">
    <property type="component" value="Unassembled WGS sequence"/>
</dbReference>
<dbReference type="InterPro" id="IPR013611">
    <property type="entry name" value="Transp-assoc_OB_typ2"/>
</dbReference>
<comment type="catalytic activity">
    <reaction evidence="7">
        <text>ATP + H2O + polyamine-[polyamine-binding protein]Side 1 = ADP + phosphate + polyamineSide 2 + [polyamine-binding protein]Side 1.</text>
        <dbReference type="EC" id="7.6.2.11"/>
    </reaction>
</comment>
<evidence type="ECO:0000259" key="8">
    <source>
        <dbReference type="PROSITE" id="PS50893"/>
    </source>
</evidence>
<dbReference type="PANTHER" id="PTHR42781">
    <property type="entry name" value="SPERMIDINE/PUTRESCINE IMPORT ATP-BINDING PROTEIN POTA"/>
    <property type="match status" value="1"/>
</dbReference>
<keyword evidence="1 7" id="KW-0813">Transport</keyword>
<dbReference type="EC" id="7.6.2.11" evidence="7"/>
<evidence type="ECO:0000313" key="9">
    <source>
        <dbReference type="EMBL" id="KOT34362.1"/>
    </source>
</evidence>
<dbReference type="InterPro" id="IPR003593">
    <property type="entry name" value="AAA+_ATPase"/>
</dbReference>
<dbReference type="InterPro" id="IPR027417">
    <property type="entry name" value="P-loop_NTPase"/>
</dbReference>
<dbReference type="PATRIC" id="fig|36816.3.peg.5715"/>
<dbReference type="InterPro" id="IPR008995">
    <property type="entry name" value="Mo/tungstate-bd_C_term_dom"/>
</dbReference>
<dbReference type="CDD" id="cd03300">
    <property type="entry name" value="ABC_PotA_N"/>
    <property type="match status" value="1"/>
</dbReference>
<sequence length="397" mass="42233">MKTTNDTTTAGHGGGDVRLTGIGKTYGSFTAVHPLDLTVPQGSFFALLGASGCGKTTTLRMIAGLEEPTSGAVHLGDQDVTALPPYKRPVNTVFQSYALFPHLDIFENVAFGLRRRGIKSVKKQVEEMLELVQLGEQARKKPHQLSGGQQQRVAVARALINHPKVLLLDEPLGALDLKLRRQMQLELKRIQTEVGITFVHVTHDQEEAMTMADTVAVMNAGRVEQLGSPADLYENPRTTFVANFLGTSNFIEAEVDSASGGELVLKAGGGKLVLPGARNSAPTTTGGKVLVGVRPEKISLTHADDAGEIPEGRNRITGRITGAGFIGVSTQFVVDSPVCSDFEVYVQNIDRDARLVPGAEVVLHWNPAHTFGLDAAQSLLAGTVGSAGVETVAEEVG</sequence>
<dbReference type="OrthoDB" id="9802264at2"/>
<comment type="caution">
    <text evidence="9">The sequence shown here is derived from an EMBL/GenBank/DDBJ whole genome shotgun (WGS) entry which is preliminary data.</text>
</comment>
<dbReference type="RefSeq" id="WP_030824923.1">
    <property type="nucleotide sequence ID" value="NZ_JBFBKA010000004.1"/>
</dbReference>
<keyword evidence="5 7" id="KW-1278">Translocase</keyword>
<dbReference type="Pfam" id="PF00005">
    <property type="entry name" value="ABC_tran"/>
    <property type="match status" value="1"/>
</dbReference>
<dbReference type="InterPro" id="IPR003439">
    <property type="entry name" value="ABC_transporter-like_ATP-bd"/>
</dbReference>